<dbReference type="GO" id="GO:0004563">
    <property type="term" value="F:beta-N-acetylhexosaminidase activity"/>
    <property type="evidence" value="ECO:0007669"/>
    <property type="project" value="UniProtKB-EC"/>
</dbReference>
<name>A0AA48GXD0_9BACT</name>
<dbReference type="EC" id="3.2.1.52" evidence="3"/>
<comment type="similarity">
    <text evidence="2">Belongs to the glycosyl hydrolase 3 family.</text>
</comment>
<dbReference type="GO" id="GO:0009254">
    <property type="term" value="P:peptidoglycan turnover"/>
    <property type="evidence" value="ECO:0007669"/>
    <property type="project" value="TreeGrafter"/>
</dbReference>
<reference evidence="8" key="1">
    <citation type="journal article" date="2023" name="Int. J. Syst. Evol. Microbiol.">
        <title>Mesoterricola silvestris gen. nov., sp. nov., Mesoterricola sediminis sp. nov., Geothrix oryzae sp. nov., Geothrix edaphica sp. nov., Geothrix rubra sp. nov., and Geothrix limicola sp. nov., six novel members of Acidobacteriota isolated from soils.</title>
        <authorList>
            <person name="Itoh H."/>
            <person name="Sugisawa Y."/>
            <person name="Mise K."/>
            <person name="Xu Z."/>
            <person name="Kuniyasu M."/>
            <person name="Ushijima N."/>
            <person name="Kawano K."/>
            <person name="Kobayashi E."/>
            <person name="Shiratori Y."/>
            <person name="Masuda Y."/>
            <person name="Senoo K."/>
        </authorList>
    </citation>
    <scope>NUCLEOTIDE SEQUENCE [LARGE SCALE GENOMIC DNA]</scope>
    <source>
        <strain evidence="8">W79</strain>
    </source>
</reference>
<keyword evidence="8" id="KW-1185">Reference proteome</keyword>
<evidence type="ECO:0000256" key="3">
    <source>
        <dbReference type="ARBA" id="ARBA00012663"/>
    </source>
</evidence>
<dbReference type="KEGG" id="msil:METEAL_12620"/>
<proteinExistence type="inferred from homology"/>
<dbReference type="InterPro" id="IPR001764">
    <property type="entry name" value="Glyco_hydro_3_N"/>
</dbReference>
<dbReference type="Gene3D" id="3.20.20.300">
    <property type="entry name" value="Glycoside hydrolase, family 3, N-terminal domain"/>
    <property type="match status" value="1"/>
</dbReference>
<accession>A0AA48GXD0</accession>
<feature type="domain" description="Glycoside hydrolase family 3 N-terminal" evidence="6">
    <location>
        <begin position="29"/>
        <end position="281"/>
    </location>
</feature>
<evidence type="ECO:0000256" key="5">
    <source>
        <dbReference type="ARBA" id="ARBA00023295"/>
    </source>
</evidence>
<evidence type="ECO:0000256" key="4">
    <source>
        <dbReference type="ARBA" id="ARBA00022801"/>
    </source>
</evidence>
<dbReference type="RefSeq" id="WP_316414994.1">
    <property type="nucleotide sequence ID" value="NZ_AP027080.1"/>
</dbReference>
<dbReference type="Proteomes" id="UP001238179">
    <property type="component" value="Chromosome"/>
</dbReference>
<dbReference type="EMBL" id="AP027080">
    <property type="protein sequence ID" value="BDU72088.1"/>
    <property type="molecule type" value="Genomic_DNA"/>
</dbReference>
<evidence type="ECO:0000256" key="2">
    <source>
        <dbReference type="ARBA" id="ARBA00005336"/>
    </source>
</evidence>
<evidence type="ECO:0000259" key="6">
    <source>
        <dbReference type="Pfam" id="PF00933"/>
    </source>
</evidence>
<dbReference type="InterPro" id="IPR017853">
    <property type="entry name" value="GH"/>
</dbReference>
<dbReference type="GO" id="GO:0005975">
    <property type="term" value="P:carbohydrate metabolic process"/>
    <property type="evidence" value="ECO:0007669"/>
    <property type="project" value="InterPro"/>
</dbReference>
<sequence length="337" mass="35933">MERSPAHRLLWTGFTGLDAVQVQPGFQPGGVVLFARNLDPHPVDGPARCHALIRGLQERWGPLAVAVDQEGGAVSRLREWVGLTPGLRAAFEGGGAEACRRWGGLWGRGLRMLGFNVDFAPVADLYDPAPDSALGGRCASADPEETIAAAGAFLEGLEAQGVRGCLKHFPGLGGTRLDSHVGLPETLDPGAIAANLAPFRALAHADRLVMVAHLKVPRSQGLPASLSAPCVAGNPWGVRARWIPDDLQMGGAEGWSWEDKVRHCLLAGHEALLVCQTPEASLACAEAAARMPETLWAPAAARFRGLRRLLHCHAGPFQPDAWRAWVEEVREEAGSIN</sequence>
<evidence type="ECO:0000313" key="7">
    <source>
        <dbReference type="EMBL" id="BDU72088.1"/>
    </source>
</evidence>
<organism evidence="7 8">
    <name type="scientific">Mesoterricola silvestris</name>
    <dbReference type="NCBI Taxonomy" id="2927979"/>
    <lineage>
        <taxon>Bacteria</taxon>
        <taxon>Pseudomonadati</taxon>
        <taxon>Acidobacteriota</taxon>
        <taxon>Holophagae</taxon>
        <taxon>Holophagales</taxon>
        <taxon>Holophagaceae</taxon>
        <taxon>Mesoterricola</taxon>
    </lineage>
</organism>
<comment type="catalytic activity">
    <reaction evidence="1">
        <text>Hydrolysis of terminal non-reducing N-acetyl-D-hexosamine residues in N-acetyl-beta-D-hexosaminides.</text>
        <dbReference type="EC" id="3.2.1.52"/>
    </reaction>
</comment>
<evidence type="ECO:0000256" key="1">
    <source>
        <dbReference type="ARBA" id="ARBA00001231"/>
    </source>
</evidence>
<evidence type="ECO:0000313" key="8">
    <source>
        <dbReference type="Proteomes" id="UP001238179"/>
    </source>
</evidence>
<dbReference type="PANTHER" id="PTHR30480">
    <property type="entry name" value="BETA-HEXOSAMINIDASE-RELATED"/>
    <property type="match status" value="1"/>
</dbReference>
<keyword evidence="4" id="KW-0378">Hydrolase</keyword>
<dbReference type="InterPro" id="IPR036962">
    <property type="entry name" value="Glyco_hydro_3_N_sf"/>
</dbReference>
<dbReference type="PANTHER" id="PTHR30480:SF13">
    <property type="entry name" value="BETA-HEXOSAMINIDASE"/>
    <property type="match status" value="1"/>
</dbReference>
<gene>
    <name evidence="7" type="ORF">METEAL_12620</name>
</gene>
<keyword evidence="5" id="KW-0326">Glycosidase</keyword>
<dbReference type="InterPro" id="IPR050226">
    <property type="entry name" value="NagZ_Beta-hexosaminidase"/>
</dbReference>
<protein>
    <recommendedName>
        <fullName evidence="3">beta-N-acetylhexosaminidase</fullName>
        <ecNumber evidence="3">3.2.1.52</ecNumber>
    </recommendedName>
</protein>
<dbReference type="SUPFAM" id="SSF51445">
    <property type="entry name" value="(Trans)glycosidases"/>
    <property type="match status" value="1"/>
</dbReference>
<dbReference type="Pfam" id="PF00933">
    <property type="entry name" value="Glyco_hydro_3"/>
    <property type="match status" value="1"/>
</dbReference>
<dbReference type="AlphaFoldDB" id="A0AA48GXD0"/>